<evidence type="ECO:0000259" key="17">
    <source>
        <dbReference type="PROSITE" id="PS50113"/>
    </source>
</evidence>
<dbReference type="InterPro" id="IPR003950">
    <property type="entry name" value="K_chnl_volt-dep_ELK"/>
</dbReference>
<dbReference type="SUPFAM" id="SSF81324">
    <property type="entry name" value="Voltage-gated potassium channels"/>
    <property type="match status" value="1"/>
</dbReference>
<feature type="region of interest" description="Disordered" evidence="14">
    <location>
        <begin position="550"/>
        <end position="664"/>
    </location>
</feature>
<dbReference type="PROSITE" id="PS50042">
    <property type="entry name" value="CNMP_BINDING_3"/>
    <property type="match status" value="1"/>
</dbReference>
<keyword evidence="7" id="KW-0630">Potassium</keyword>
<dbReference type="InterPro" id="IPR001610">
    <property type="entry name" value="PAC"/>
</dbReference>
<feature type="compositionally biased region" description="Acidic residues" evidence="14">
    <location>
        <begin position="570"/>
        <end position="583"/>
    </location>
</feature>
<comment type="caution">
    <text evidence="18">The sequence shown here is derived from an EMBL/GenBank/DDBJ whole genome shotgun (WGS) entry which is preliminary data.</text>
</comment>
<keyword evidence="9" id="KW-0406">Ion transport</keyword>
<feature type="compositionally biased region" description="Basic and acidic residues" evidence="14">
    <location>
        <begin position="646"/>
        <end position="664"/>
    </location>
</feature>
<protein>
    <submittedName>
        <fullName evidence="18">Potassium voltage-gated channel subfamily H member 8</fullName>
    </submittedName>
</protein>
<dbReference type="Pfam" id="PF13426">
    <property type="entry name" value="PAS_9"/>
    <property type="match status" value="1"/>
</dbReference>
<evidence type="ECO:0000256" key="3">
    <source>
        <dbReference type="ARBA" id="ARBA00022538"/>
    </source>
</evidence>
<evidence type="ECO:0000256" key="15">
    <source>
        <dbReference type="SAM" id="Phobius"/>
    </source>
</evidence>
<comment type="subcellular location">
    <subcellularLocation>
        <location evidence="1">Membrane</location>
        <topology evidence="1">Multi-pass membrane protein</topology>
    </subcellularLocation>
</comment>
<dbReference type="CDD" id="cd00130">
    <property type="entry name" value="PAS"/>
    <property type="match status" value="1"/>
</dbReference>
<evidence type="ECO:0000256" key="6">
    <source>
        <dbReference type="ARBA" id="ARBA00022882"/>
    </source>
</evidence>
<keyword evidence="12" id="KW-0407">Ion channel</keyword>
<dbReference type="Gene3D" id="1.10.287.70">
    <property type="match status" value="1"/>
</dbReference>
<dbReference type="GO" id="GO:0042391">
    <property type="term" value="P:regulation of membrane potential"/>
    <property type="evidence" value="ECO:0007669"/>
    <property type="project" value="TreeGrafter"/>
</dbReference>
<dbReference type="SMART" id="SM00086">
    <property type="entry name" value="PAC"/>
    <property type="match status" value="1"/>
</dbReference>
<dbReference type="SUPFAM" id="SSF51206">
    <property type="entry name" value="cAMP-binding domain-like"/>
    <property type="match status" value="1"/>
</dbReference>
<evidence type="ECO:0000256" key="5">
    <source>
        <dbReference type="ARBA" id="ARBA00022826"/>
    </source>
</evidence>
<dbReference type="InterPro" id="IPR005821">
    <property type="entry name" value="Ion_trans_dom"/>
</dbReference>
<dbReference type="SUPFAM" id="SSF55785">
    <property type="entry name" value="PYP-like sensor domain (PAS domain)"/>
    <property type="match status" value="1"/>
</dbReference>
<feature type="compositionally biased region" description="Basic and acidic residues" evidence="14">
    <location>
        <begin position="608"/>
        <end position="617"/>
    </location>
</feature>
<evidence type="ECO:0000256" key="10">
    <source>
        <dbReference type="ARBA" id="ARBA00023136"/>
    </source>
</evidence>
<organism evidence="18 19">
    <name type="scientific">Amphibalanus amphitrite</name>
    <name type="common">Striped barnacle</name>
    <name type="synonym">Balanus amphitrite</name>
    <dbReference type="NCBI Taxonomy" id="1232801"/>
    <lineage>
        <taxon>Eukaryota</taxon>
        <taxon>Metazoa</taxon>
        <taxon>Ecdysozoa</taxon>
        <taxon>Arthropoda</taxon>
        <taxon>Crustacea</taxon>
        <taxon>Multicrustacea</taxon>
        <taxon>Cirripedia</taxon>
        <taxon>Thoracica</taxon>
        <taxon>Thoracicalcarea</taxon>
        <taxon>Balanomorpha</taxon>
        <taxon>Balanoidea</taxon>
        <taxon>Balanidae</taxon>
        <taxon>Amphibalaninae</taxon>
        <taxon>Amphibalanus</taxon>
    </lineage>
</organism>
<proteinExistence type="predicted"/>
<accession>A0A6A4VKE5</accession>
<evidence type="ECO:0000256" key="8">
    <source>
        <dbReference type="ARBA" id="ARBA00022989"/>
    </source>
</evidence>
<dbReference type="GO" id="GO:0005249">
    <property type="term" value="F:voltage-gated potassium channel activity"/>
    <property type="evidence" value="ECO:0007669"/>
    <property type="project" value="InterPro"/>
</dbReference>
<gene>
    <name evidence="18" type="primary">KCNH8_0</name>
    <name evidence="18" type="ORF">FJT64_011933</name>
</gene>
<dbReference type="InterPro" id="IPR014710">
    <property type="entry name" value="RmlC-like_jellyroll"/>
</dbReference>
<sequence>MQKGCACRFLYGADTAEDHRRQIELALQEKTELKLEVMFYRKNGSPFWCLLDIVPIKNEKREVVLFLASHKDITPTKVAQMSTLSYEDQDDDHLCDNGERQRDPNGNELDVEAPPINYQRRRSRAVLYQLSGHYTQERKSKIKLNNPGSTAPLPEYKTVSAKRSKFVLSHYGIFKSCWDWLILVATFYVAVVVPYNASFVMDRDRPSVVSDVVVEALFLIDIILNFRTTYVNKKGEVVSNPRYIATNYLKGWFIVDLLAALPFDLLFAADVYSSETPIHLLKLTRLLRLVRLLQKIDRYTQYSSMILTLLLVLFSLAAHWLACWIPQLAERLHLPVDNVTTEMSYITALYFTCTSLTSVGFGNVPKELKQRIQDYFQTMWSLNHGIDMGEILHDFPEELRGDVSMHIHRELLQLPIFVTASTGCQKLLSLHVKDSFCAPGEYLVHCGDALHYIYYLCNGSMEVVQTDMVVAILGKGDLVGCDIQRHLQDGSDVVVKSSSDVRALTYCDLKCLHIGGLVEVLKLYQDFQQDFSNDIRHDLTYNLREGYEADVSSDTENSVGPGHTLPSISEDNEAEEEAEEVEDPPLSPQSPNMRRNGNSRLFCEDSEPLLRPRRGAERSPLGGQHSTSLSPMVLRLRRLGSLDNMATDRPRERDRPPDDSRAKVDQIHDQVQTAVQLLQTLTARTAQQPAARATCDQETQTEFPTRMLEEFVSRNKDRVLALLGVGADGNRVMNATHPALAAAGRHLCARDARREERERRSVSRSLAGDRLLARGFWPREWGVDDCYVRRTGTRVLSLDECLFIP</sequence>
<dbReference type="Gene3D" id="2.60.120.10">
    <property type="entry name" value="Jelly Rolls"/>
    <property type="match status" value="1"/>
</dbReference>
<evidence type="ECO:0000256" key="12">
    <source>
        <dbReference type="ARBA" id="ARBA00023303"/>
    </source>
</evidence>
<feature type="domain" description="Cyclic nucleotide-binding" evidence="16">
    <location>
        <begin position="436"/>
        <end position="480"/>
    </location>
</feature>
<dbReference type="PRINTS" id="PR01463">
    <property type="entry name" value="EAGCHANLFMLY"/>
</dbReference>
<evidence type="ECO:0000259" key="16">
    <source>
        <dbReference type="PROSITE" id="PS50042"/>
    </source>
</evidence>
<feature type="compositionally biased region" description="Basic and acidic residues" evidence="14">
    <location>
        <begin position="92"/>
        <end position="105"/>
    </location>
</feature>
<evidence type="ECO:0000313" key="19">
    <source>
        <dbReference type="Proteomes" id="UP000440578"/>
    </source>
</evidence>
<feature type="region of interest" description="Disordered" evidence="14">
    <location>
        <begin position="88"/>
        <end position="114"/>
    </location>
</feature>
<evidence type="ECO:0000256" key="4">
    <source>
        <dbReference type="ARBA" id="ARBA00022692"/>
    </source>
</evidence>
<dbReference type="InterPro" id="IPR003938">
    <property type="entry name" value="K_chnl_volt-dep_EAG/ELK/ERG"/>
</dbReference>
<keyword evidence="5" id="KW-0631">Potassium channel</keyword>
<feature type="transmembrane region" description="Helical" evidence="15">
    <location>
        <begin position="180"/>
        <end position="200"/>
    </location>
</feature>
<keyword evidence="13" id="KW-0175">Coiled coil</keyword>
<evidence type="ECO:0000256" key="14">
    <source>
        <dbReference type="SAM" id="MobiDB-lite"/>
    </source>
</evidence>
<dbReference type="InterPro" id="IPR035965">
    <property type="entry name" value="PAS-like_dom_sf"/>
</dbReference>
<keyword evidence="4 15" id="KW-0812">Transmembrane</keyword>
<dbReference type="EMBL" id="VIIS01001996">
    <property type="protein sequence ID" value="KAF0289851.1"/>
    <property type="molecule type" value="Genomic_DNA"/>
</dbReference>
<dbReference type="InterPro" id="IPR018490">
    <property type="entry name" value="cNMP-bd_dom_sf"/>
</dbReference>
<dbReference type="Gene3D" id="3.30.450.20">
    <property type="entry name" value="PAS domain"/>
    <property type="match status" value="1"/>
</dbReference>
<dbReference type="NCBIfam" id="TIGR00229">
    <property type="entry name" value="sensory_box"/>
    <property type="match status" value="1"/>
</dbReference>
<dbReference type="AlphaFoldDB" id="A0A6A4VKE5"/>
<keyword evidence="11" id="KW-0325">Glycoprotein</keyword>
<feature type="compositionally biased region" description="Polar residues" evidence="14">
    <location>
        <begin position="589"/>
        <end position="599"/>
    </location>
</feature>
<dbReference type="InterPro" id="IPR000014">
    <property type="entry name" value="PAS"/>
</dbReference>
<reference evidence="18 19" key="1">
    <citation type="submission" date="2019-07" db="EMBL/GenBank/DDBJ databases">
        <title>Draft genome assembly of a fouling barnacle, Amphibalanus amphitrite (Darwin, 1854): The first reference genome for Thecostraca.</title>
        <authorList>
            <person name="Kim W."/>
        </authorList>
    </citation>
    <scope>NUCLEOTIDE SEQUENCE [LARGE SCALE GENOMIC DNA]</scope>
    <source>
        <strain evidence="18">SNU_AA5</strain>
        <tissue evidence="18">Soma without cirri and trophi</tissue>
    </source>
</reference>
<dbReference type="FunFam" id="2.60.120.10:FF:000061">
    <property type="entry name" value="Potassium voltage-gated channel subfamily H member 3"/>
    <property type="match status" value="1"/>
</dbReference>
<dbReference type="PRINTS" id="PR01465">
    <property type="entry name" value="ELKCHANNEL"/>
</dbReference>
<evidence type="ECO:0000313" key="18">
    <source>
        <dbReference type="EMBL" id="KAF0289851.1"/>
    </source>
</evidence>
<keyword evidence="6" id="KW-0851">Voltage-gated channel</keyword>
<dbReference type="Pfam" id="PF00520">
    <property type="entry name" value="Ion_trans"/>
    <property type="match status" value="1"/>
</dbReference>
<feature type="coiled-coil region" evidence="13">
    <location>
        <begin position="16"/>
        <end position="43"/>
    </location>
</feature>
<dbReference type="OrthoDB" id="447251at2759"/>
<dbReference type="Proteomes" id="UP000440578">
    <property type="component" value="Unassembled WGS sequence"/>
</dbReference>
<dbReference type="PANTHER" id="PTHR10217:SF637">
    <property type="entry name" value="EAG-LIKE K[+] CHANNEL, ISOFORM A"/>
    <property type="match status" value="1"/>
</dbReference>
<dbReference type="InterPro" id="IPR000700">
    <property type="entry name" value="PAS-assoc_C"/>
</dbReference>
<dbReference type="InterPro" id="IPR050818">
    <property type="entry name" value="KCNH_animal-type"/>
</dbReference>
<evidence type="ECO:0000256" key="1">
    <source>
        <dbReference type="ARBA" id="ARBA00004141"/>
    </source>
</evidence>
<evidence type="ECO:0000256" key="7">
    <source>
        <dbReference type="ARBA" id="ARBA00022958"/>
    </source>
</evidence>
<keyword evidence="19" id="KW-1185">Reference proteome</keyword>
<dbReference type="CDD" id="cd00038">
    <property type="entry name" value="CAP_ED"/>
    <property type="match status" value="1"/>
</dbReference>
<dbReference type="GO" id="GO:0005886">
    <property type="term" value="C:plasma membrane"/>
    <property type="evidence" value="ECO:0007669"/>
    <property type="project" value="TreeGrafter"/>
</dbReference>
<evidence type="ECO:0000256" key="2">
    <source>
        <dbReference type="ARBA" id="ARBA00022448"/>
    </source>
</evidence>
<dbReference type="InterPro" id="IPR000595">
    <property type="entry name" value="cNMP-bd_dom"/>
</dbReference>
<dbReference type="GO" id="GO:0034702">
    <property type="term" value="C:monoatomic ion channel complex"/>
    <property type="evidence" value="ECO:0007669"/>
    <property type="project" value="UniProtKB-KW"/>
</dbReference>
<keyword evidence="3" id="KW-0633">Potassium transport</keyword>
<evidence type="ECO:0000256" key="13">
    <source>
        <dbReference type="SAM" id="Coils"/>
    </source>
</evidence>
<dbReference type="SMART" id="SM00100">
    <property type="entry name" value="cNMP"/>
    <property type="match status" value="1"/>
</dbReference>
<dbReference type="PANTHER" id="PTHR10217">
    <property type="entry name" value="VOLTAGE AND LIGAND GATED POTASSIUM CHANNEL"/>
    <property type="match status" value="1"/>
</dbReference>
<evidence type="ECO:0000256" key="11">
    <source>
        <dbReference type="ARBA" id="ARBA00023180"/>
    </source>
</evidence>
<feature type="transmembrane region" description="Helical" evidence="15">
    <location>
        <begin position="305"/>
        <end position="325"/>
    </location>
</feature>
<keyword evidence="10 15" id="KW-0472">Membrane</keyword>
<keyword evidence="2" id="KW-0813">Transport</keyword>
<dbReference type="PROSITE" id="PS50113">
    <property type="entry name" value="PAC"/>
    <property type="match status" value="1"/>
</dbReference>
<evidence type="ECO:0000256" key="9">
    <source>
        <dbReference type="ARBA" id="ARBA00023065"/>
    </source>
</evidence>
<name>A0A6A4VKE5_AMPAM</name>
<feature type="domain" description="PAC" evidence="17">
    <location>
        <begin position="33"/>
        <end position="85"/>
    </location>
</feature>
<keyword evidence="8 15" id="KW-1133">Transmembrane helix</keyword>